<dbReference type="InParanoid" id="A0A0C2XCG7"/>
<name>A0A0C2XCG7_AMAMK</name>
<organism evidence="1 2">
    <name type="scientific">Amanita muscaria (strain Koide BX008)</name>
    <dbReference type="NCBI Taxonomy" id="946122"/>
    <lineage>
        <taxon>Eukaryota</taxon>
        <taxon>Fungi</taxon>
        <taxon>Dikarya</taxon>
        <taxon>Basidiomycota</taxon>
        <taxon>Agaricomycotina</taxon>
        <taxon>Agaricomycetes</taxon>
        <taxon>Agaricomycetidae</taxon>
        <taxon>Agaricales</taxon>
        <taxon>Pluteineae</taxon>
        <taxon>Amanitaceae</taxon>
        <taxon>Amanita</taxon>
    </lineage>
</organism>
<dbReference type="EMBL" id="KN818235">
    <property type="protein sequence ID" value="KIL66543.1"/>
    <property type="molecule type" value="Genomic_DNA"/>
</dbReference>
<reference evidence="1 2" key="1">
    <citation type="submission" date="2014-04" db="EMBL/GenBank/DDBJ databases">
        <title>Evolutionary Origins and Diversification of the Mycorrhizal Mutualists.</title>
        <authorList>
            <consortium name="DOE Joint Genome Institute"/>
            <consortium name="Mycorrhizal Genomics Consortium"/>
            <person name="Kohler A."/>
            <person name="Kuo A."/>
            <person name="Nagy L.G."/>
            <person name="Floudas D."/>
            <person name="Copeland A."/>
            <person name="Barry K.W."/>
            <person name="Cichocki N."/>
            <person name="Veneault-Fourrey C."/>
            <person name="LaButti K."/>
            <person name="Lindquist E.A."/>
            <person name="Lipzen A."/>
            <person name="Lundell T."/>
            <person name="Morin E."/>
            <person name="Murat C."/>
            <person name="Riley R."/>
            <person name="Ohm R."/>
            <person name="Sun H."/>
            <person name="Tunlid A."/>
            <person name="Henrissat B."/>
            <person name="Grigoriev I.V."/>
            <person name="Hibbett D.S."/>
            <person name="Martin F."/>
        </authorList>
    </citation>
    <scope>NUCLEOTIDE SEQUENCE [LARGE SCALE GENOMIC DNA]</scope>
    <source>
        <strain evidence="1 2">Koide BX008</strain>
    </source>
</reference>
<dbReference type="AlphaFoldDB" id="A0A0C2XCG7"/>
<evidence type="ECO:0000313" key="1">
    <source>
        <dbReference type="EMBL" id="KIL66543.1"/>
    </source>
</evidence>
<dbReference type="Proteomes" id="UP000054549">
    <property type="component" value="Unassembled WGS sequence"/>
</dbReference>
<sequence>MIFIGHPAQQVEDIVEAYKLQAQAMEQELGEFTTCPCMKGKWCVVEKVFNNGCVLSKVGNVCAVKDAYGFVLVVRDLPGG</sequence>
<keyword evidence="2" id="KW-1185">Reference proteome</keyword>
<gene>
    <name evidence="1" type="ORF">M378DRAFT_160528</name>
</gene>
<evidence type="ECO:0000313" key="2">
    <source>
        <dbReference type="Proteomes" id="UP000054549"/>
    </source>
</evidence>
<dbReference type="HOGENOM" id="CLU_2589207_0_0_1"/>
<dbReference type="OrthoDB" id="10498748at2759"/>
<accession>A0A0C2XCG7</accession>
<protein>
    <submittedName>
        <fullName evidence="1">Uncharacterized protein</fullName>
    </submittedName>
</protein>
<proteinExistence type="predicted"/>